<dbReference type="PANTHER" id="PTHR38797">
    <property type="entry name" value="NUCLEAR PORE COMPLEX PROTEIN NUP85-RELATED"/>
    <property type="match status" value="1"/>
</dbReference>
<dbReference type="OrthoDB" id="3350591at2759"/>
<dbReference type="Proteomes" id="UP000800041">
    <property type="component" value="Unassembled WGS sequence"/>
</dbReference>
<accession>A0A6G1GWI3</accession>
<keyword evidence="2" id="KW-1185">Reference proteome</keyword>
<protein>
    <submittedName>
        <fullName evidence="1">Uncharacterized protein</fullName>
    </submittedName>
</protein>
<evidence type="ECO:0000313" key="2">
    <source>
        <dbReference type="Proteomes" id="UP000800041"/>
    </source>
</evidence>
<dbReference type="EMBL" id="ML977164">
    <property type="protein sequence ID" value="KAF1985130.1"/>
    <property type="molecule type" value="Genomic_DNA"/>
</dbReference>
<dbReference type="InterPro" id="IPR053204">
    <property type="entry name" value="Oxopyrrolidines_Biosynth-assoc"/>
</dbReference>
<dbReference type="AlphaFoldDB" id="A0A6G1GWI3"/>
<evidence type="ECO:0000313" key="1">
    <source>
        <dbReference type="EMBL" id="KAF1985130.1"/>
    </source>
</evidence>
<proteinExistence type="predicted"/>
<dbReference type="PANTHER" id="PTHR38797:SF4">
    <property type="entry name" value="NUCLEAR PORE COMPLEX PROTEIN NUP85"/>
    <property type="match status" value="1"/>
</dbReference>
<dbReference type="Pfam" id="PF12311">
    <property type="entry name" value="DUF3632"/>
    <property type="match status" value="1"/>
</dbReference>
<dbReference type="InterPro" id="IPR022085">
    <property type="entry name" value="OpdG"/>
</dbReference>
<reference evidence="1" key="1">
    <citation type="journal article" date="2020" name="Stud. Mycol.">
        <title>101 Dothideomycetes genomes: a test case for predicting lifestyles and emergence of pathogens.</title>
        <authorList>
            <person name="Haridas S."/>
            <person name="Albert R."/>
            <person name="Binder M."/>
            <person name="Bloem J."/>
            <person name="Labutti K."/>
            <person name="Salamov A."/>
            <person name="Andreopoulos B."/>
            <person name="Baker S."/>
            <person name="Barry K."/>
            <person name="Bills G."/>
            <person name="Bluhm B."/>
            <person name="Cannon C."/>
            <person name="Castanera R."/>
            <person name="Culley D."/>
            <person name="Daum C."/>
            <person name="Ezra D."/>
            <person name="Gonzalez J."/>
            <person name="Henrissat B."/>
            <person name="Kuo A."/>
            <person name="Liang C."/>
            <person name="Lipzen A."/>
            <person name="Lutzoni F."/>
            <person name="Magnuson J."/>
            <person name="Mondo S."/>
            <person name="Nolan M."/>
            <person name="Ohm R."/>
            <person name="Pangilinan J."/>
            <person name="Park H.-J."/>
            <person name="Ramirez L."/>
            <person name="Alfaro M."/>
            <person name="Sun H."/>
            <person name="Tritt A."/>
            <person name="Yoshinaga Y."/>
            <person name="Zwiers L.-H."/>
            <person name="Turgeon B."/>
            <person name="Goodwin S."/>
            <person name="Spatafora J."/>
            <person name="Crous P."/>
            <person name="Grigoriev I."/>
        </authorList>
    </citation>
    <scope>NUCLEOTIDE SEQUENCE</scope>
    <source>
        <strain evidence="1">CBS 113979</strain>
    </source>
</reference>
<sequence>MKMNEEFFQKYLDQADEATANATPEEPGWHSVKQKQINTFKDYVKEPLGTGKPHDEAVKITQPITDASCLREVDEQLFCLWTFLIEAALESPAIQPRIVDLLEAITQLPELELPGGEGDDYVELSQGDVWKKLPRWDHVWMDTYNLLEVGVFGSIKRLNTANRWPAATQFSARLASSPVSPVNCNGVVLDGAFDSIVQALEKEEPNLEVVVPAAAQWFIHASKAIHGRILEVPEGTNSEQIMALWFKDGYGEPVEDGLWKGGGGLSKGRWEFWNERVAALKDSEDVKEDVKQQLEQALESMLAIGRN</sequence>
<organism evidence="1 2">
    <name type="scientific">Aulographum hederae CBS 113979</name>
    <dbReference type="NCBI Taxonomy" id="1176131"/>
    <lineage>
        <taxon>Eukaryota</taxon>
        <taxon>Fungi</taxon>
        <taxon>Dikarya</taxon>
        <taxon>Ascomycota</taxon>
        <taxon>Pezizomycotina</taxon>
        <taxon>Dothideomycetes</taxon>
        <taxon>Pleosporomycetidae</taxon>
        <taxon>Aulographales</taxon>
        <taxon>Aulographaceae</taxon>
    </lineage>
</organism>
<gene>
    <name evidence="1" type="ORF">K402DRAFT_455414</name>
</gene>
<name>A0A6G1GWI3_9PEZI</name>